<dbReference type="GO" id="GO:0017056">
    <property type="term" value="F:structural constituent of nuclear pore"/>
    <property type="evidence" value="ECO:0007669"/>
    <property type="project" value="TreeGrafter"/>
</dbReference>
<dbReference type="GO" id="GO:0006999">
    <property type="term" value="P:nuclear pore organization"/>
    <property type="evidence" value="ECO:0007669"/>
    <property type="project" value="TreeGrafter"/>
</dbReference>
<dbReference type="PANTHER" id="PTHR31344">
    <property type="entry name" value="NUCLEAR PORE COMPLEX PROTEIN NUP205"/>
    <property type="match status" value="1"/>
</dbReference>
<evidence type="ECO:0000256" key="2">
    <source>
        <dbReference type="ARBA" id="ARBA00005892"/>
    </source>
</evidence>
<dbReference type="OrthoDB" id="2019644at2759"/>
<dbReference type="PANTHER" id="PTHR31344:SF0">
    <property type="entry name" value="NUCLEAR PORE COMPLEX PROTEIN NUP205"/>
    <property type="match status" value="1"/>
</dbReference>
<dbReference type="EMBL" id="MCFG01000164">
    <property type="protein sequence ID" value="ORX79786.1"/>
    <property type="molecule type" value="Genomic_DNA"/>
</dbReference>
<keyword evidence="3" id="KW-0813">Transport</keyword>
<dbReference type="Pfam" id="PF11894">
    <property type="entry name" value="Nup192"/>
    <property type="match status" value="1"/>
</dbReference>
<protein>
    <submittedName>
        <fullName evidence="6">Uncharacterized protein</fullName>
    </submittedName>
</protein>
<reference evidence="6 7" key="2">
    <citation type="submission" date="2016-08" db="EMBL/GenBank/DDBJ databases">
        <title>Pervasive Adenine N6-methylation of Active Genes in Fungi.</title>
        <authorList>
            <consortium name="DOE Joint Genome Institute"/>
            <person name="Mondo S.J."/>
            <person name="Dannebaum R.O."/>
            <person name="Kuo R.C."/>
            <person name="Labutti K."/>
            <person name="Haridas S."/>
            <person name="Kuo A."/>
            <person name="Salamov A."/>
            <person name="Ahrendt S.R."/>
            <person name="Lipzen A."/>
            <person name="Sullivan W."/>
            <person name="Andreopoulos W.B."/>
            <person name="Clum A."/>
            <person name="Lindquist E."/>
            <person name="Daum C."/>
            <person name="Ramamoorthy G.K."/>
            <person name="Gryganskyi A."/>
            <person name="Culley D."/>
            <person name="Magnuson J.K."/>
            <person name="James T.Y."/>
            <person name="O'Malley M.A."/>
            <person name="Stajich J.E."/>
            <person name="Spatafora J.W."/>
            <person name="Visel A."/>
            <person name="Grigoriev I.V."/>
        </authorList>
    </citation>
    <scope>NUCLEOTIDE SEQUENCE [LARGE SCALE GENOMIC DNA]</scope>
    <source>
        <strain evidence="6 7">S4</strain>
    </source>
</reference>
<comment type="subcellular location">
    <subcellularLocation>
        <location evidence="1">Nucleus</location>
    </subcellularLocation>
</comment>
<dbReference type="Proteomes" id="UP000193944">
    <property type="component" value="Unassembled WGS sequence"/>
</dbReference>
<evidence type="ECO:0000256" key="1">
    <source>
        <dbReference type="ARBA" id="ARBA00004123"/>
    </source>
</evidence>
<feature type="compositionally biased region" description="Low complexity" evidence="5">
    <location>
        <begin position="486"/>
        <end position="501"/>
    </location>
</feature>
<comment type="caution">
    <text evidence="6">The sequence shown here is derived from an EMBL/GenBank/DDBJ whole genome shotgun (WGS) entry which is preliminary data.</text>
</comment>
<evidence type="ECO:0000313" key="7">
    <source>
        <dbReference type="Proteomes" id="UP000193944"/>
    </source>
</evidence>
<comment type="similarity">
    <text evidence="2">Belongs to the NUP186/NUP192/NUP205 family.</text>
</comment>
<reference evidence="6 7" key="1">
    <citation type="submission" date="2016-08" db="EMBL/GenBank/DDBJ databases">
        <title>A Parts List for Fungal Cellulosomes Revealed by Comparative Genomics.</title>
        <authorList>
            <consortium name="DOE Joint Genome Institute"/>
            <person name="Haitjema C.H."/>
            <person name="Gilmore S.P."/>
            <person name="Henske J.K."/>
            <person name="Solomon K.V."/>
            <person name="De Groot R."/>
            <person name="Kuo A."/>
            <person name="Mondo S.J."/>
            <person name="Salamov A.A."/>
            <person name="Labutti K."/>
            <person name="Zhao Z."/>
            <person name="Chiniquy J."/>
            <person name="Barry K."/>
            <person name="Brewer H.M."/>
            <person name="Purvine S.O."/>
            <person name="Wright A.T."/>
            <person name="Boxma B."/>
            <person name="Van Alen T."/>
            <person name="Hackstein J.H."/>
            <person name="Baker S.E."/>
            <person name="Grigoriev I.V."/>
            <person name="O'Malley M.A."/>
        </authorList>
    </citation>
    <scope>NUCLEOTIDE SEQUENCE [LARGE SCALE GENOMIC DNA]</scope>
    <source>
        <strain evidence="6 7">S4</strain>
    </source>
</reference>
<accession>A0A1Y1X311</accession>
<proteinExistence type="inferred from homology"/>
<sequence length="2340" mass="269415">MDREWTPNNFGVIHDLICEAYHKPSVEEKLHEVLLRYRQPLLNLLKDQKKSSEHRAQLQKEKIVTIKNAQQNANDEFIKSTLLISDLFDVDEYKAAVLLYYGMQQQARLERTPYEAACYLYYTERSYLLESWKLIINGAYNTLLSQSTRSLFSNFIANCIYSNDDFMLLIIETLKENKKKIKDLESKISTIKQEVPKPEKSNDSKDSTSLSKYKRIAIHESQINYLEDERKDLSSILLLISHFQQLSSKVTIEVLKLLKETEINDDIAFYLQSIVFSSIKAKPQHHNEEEYDEVLNQYHVELNTQKKFIEEAENIINPNISTSTVSASSSNLSSKWKSKKIRSAILLQWSLFNFFIPRVISQELNISEDHSEEMANEALHHGVFDYLRACLEIIEHKDIAKLDKINQNQSSNEGAITSIKKKEQDDKIKDEEAITRTNIIDGNLKEIIYIEYDELVEVFIQKFNNGLIRTIKAREEDIDSVSHIANSRNNNNNSMTSPSSNGDNGNNANHAYSSFLKLITALYSNRPDSGLHFWTVRYLSSFLRASSEARTFTAKCTHFEMLASLATGEKCATYTYHALEDRQDFQQSINTTLVTWSALFKALDFYSTSLRQNPEKSLPPQEILLLKEFLKLFKQVVCYSSEAALKFYENYNAIYNIFSLLVCRIPVELKALLFDILRYFCISTESYNTEISFQVFEYMEKVQLLNINRSSTGNGLNNTLQNQPNPLFATNRTNPFQSNLSALPLYQQSIPWKEHNRIQNISSLKSSNNGLLFELEEIELRNETYPEMLAFINLLNVLVQNLCLSATNHLDYNRNSIGLEPYVEFVLEHVYLKADSRSYIHPKEKWMIIETCLNLFENCLATFDITNVTVSVNNGNNKNTNSNNDSTNNGMGMTNANYTMIKPNLISSTLPPNTVMSTFNNTNNNVPNDNSASNNSNTNQAQSSLLNDLNIISHHPGYFILTQILSGSSILDKMFEILNLGVDSINDNVMKTSMYPKSILHILRIFMQVFILQNKFLDQIVPEIINLNVDSNISSSMTYLDQLLLFNSDIIIKIAMLINCHNHHEICLYTVKIMYLLSISPFFTDSFESSIFENDTHGINRIVYLLSRCGESSQIINGFVEHIELDEPEHESYYSNQYLTGMNLIQKSLFKNPNVTNSLLSSLFSNKKNKYINLSNSAKLNYILSKYGEVSSNNYAKILFTEDEDEVDEKPGIIHSVRLAIIDLLLKNEISAKNTPTLAHFLLGYDVKHSLCDSEISDPMVSTTQIACLHVILDLLRPIENTLTNNVMNNNYSSLTSSAFNNDLGSNVENWINTIEPLTVRHPILSEMCYELIYHLCVNPNTSSTTMRYLRTREDFFYRQIKSMPIHFDLPQFPEYNSNSNSNSNSKNDRDISELQSLQPNMAALYAQIHQRAWLMKTIALELHTTTTSGRRSQTQRLLQVLFDIPQPGDIQGQDMDYTMDYANSYGDYSGYGISSSMNNADKYITNSNSTSGNKVYEQPLVRMLEILNSLDSLISDNLLKMNEFFSINFNSDSSSNEPFTEEELSNIDFSSCLIRNERGCFVYDLRRVYSLLVDSQEKGQINLYIDDIKYILQKILVINHSRELHHARAHCIEAWRQIMETTFLECYSLLSSDNRGALLYEFISTLLNKMAKETDINVTESLSKVVVALMSQLTKGNEDKELASVEEYSSSIKYELPIDVLRVILRGILSSISQPGILATTRGFLYTVLLNYLEFTDKNERMKRDDHFAYMDHHDMKNYTQIYLNEEDKDRLSNYYSVDNGYDDIIIENQSIIESYGDNFLEVVCRDASDGPELWKNTAFALLDSLCKLDEKISQVKKKKNEERRQNYVLSFLVRRNFLSHFVGNLKRDDEKLRNIIQNNFMEDSIVSLFTFEAKMTLFLRICQSREGVKKLIENGILESLIDCSYLDYRPEIDSNFDTFLHPTSERYHQLLVPTLRLLVCIMSVVGKDNRIALSRMVSFMNAHQDVIIAILKDKLSAITLTSLEEIFLVTALFPYLANESELMEKQLFGPGHISFHSLLLNLLSKYSLPERWINKLQPVTEFEKGRGQMTTFILGRSMDSSILHYDAQFFAKKICINILSYAQIVTSNLSTTLKPIFTYSISPSKESEKVQGTSAIYPPPSLALLISFIRNTIDSYYQAVNDHKELSLKLKDVHNLTIEEINEIIYVFFDVDSKDYSPSRRQQLALNEIRKAVVRKSKEILALFYIIEHILLLFWRHLQYYLTFYAPKSIDIYSEYNVEMYNRIVNLNSSDKGFYPTFEELEKLKMNAPLIFGPILNKLSQIELTYDIAVNSETRNNFIQILVRCIKSLNIGSEFSNC</sequence>
<dbReference type="STRING" id="1754192.A0A1Y1X311"/>
<organism evidence="6 7">
    <name type="scientific">Anaeromyces robustus</name>
    <dbReference type="NCBI Taxonomy" id="1754192"/>
    <lineage>
        <taxon>Eukaryota</taxon>
        <taxon>Fungi</taxon>
        <taxon>Fungi incertae sedis</taxon>
        <taxon>Chytridiomycota</taxon>
        <taxon>Chytridiomycota incertae sedis</taxon>
        <taxon>Neocallimastigomycetes</taxon>
        <taxon>Neocallimastigales</taxon>
        <taxon>Neocallimastigaceae</taxon>
        <taxon>Anaeromyces</taxon>
    </lineage>
</organism>
<dbReference type="GO" id="GO:0044611">
    <property type="term" value="C:nuclear pore inner ring"/>
    <property type="evidence" value="ECO:0007669"/>
    <property type="project" value="TreeGrafter"/>
</dbReference>
<keyword evidence="4" id="KW-0539">Nucleus</keyword>
<evidence type="ECO:0000313" key="6">
    <source>
        <dbReference type="EMBL" id="ORX79786.1"/>
    </source>
</evidence>
<gene>
    <name evidence="6" type="ORF">BCR32DRAFT_294233</name>
</gene>
<dbReference type="InterPro" id="IPR021827">
    <property type="entry name" value="Nup186/Nup192/Nup205"/>
</dbReference>
<evidence type="ECO:0000256" key="4">
    <source>
        <dbReference type="ARBA" id="ARBA00023242"/>
    </source>
</evidence>
<evidence type="ECO:0000256" key="5">
    <source>
        <dbReference type="SAM" id="MobiDB-lite"/>
    </source>
</evidence>
<keyword evidence="7" id="KW-1185">Reference proteome</keyword>
<feature type="region of interest" description="Disordered" evidence="5">
    <location>
        <begin position="921"/>
        <end position="940"/>
    </location>
</feature>
<feature type="region of interest" description="Disordered" evidence="5">
    <location>
        <begin position="484"/>
        <end position="506"/>
    </location>
</feature>
<evidence type="ECO:0000256" key="3">
    <source>
        <dbReference type="ARBA" id="ARBA00022448"/>
    </source>
</evidence>
<name>A0A1Y1X311_9FUNG</name>